<dbReference type="InterPro" id="IPR024962">
    <property type="entry name" value="YukD-like"/>
</dbReference>
<accession>A0A7W7WN03</accession>
<keyword evidence="3" id="KW-1003">Cell membrane</keyword>
<feature type="transmembrane region" description="Helical" evidence="7">
    <location>
        <begin position="146"/>
        <end position="167"/>
    </location>
</feature>
<evidence type="ECO:0000256" key="6">
    <source>
        <dbReference type="ARBA" id="ARBA00023136"/>
    </source>
</evidence>
<evidence type="ECO:0000256" key="5">
    <source>
        <dbReference type="ARBA" id="ARBA00022989"/>
    </source>
</evidence>
<dbReference type="GO" id="GO:0005886">
    <property type="term" value="C:plasma membrane"/>
    <property type="evidence" value="ECO:0007669"/>
    <property type="project" value="UniProtKB-SubCell"/>
</dbReference>
<evidence type="ECO:0000259" key="8">
    <source>
        <dbReference type="Pfam" id="PF19053"/>
    </source>
</evidence>
<evidence type="ECO:0000256" key="2">
    <source>
        <dbReference type="ARBA" id="ARBA00006162"/>
    </source>
</evidence>
<keyword evidence="6 7" id="KW-0472">Membrane</keyword>
<feature type="transmembrane region" description="Helical" evidence="7">
    <location>
        <begin position="320"/>
        <end position="338"/>
    </location>
</feature>
<evidence type="ECO:0000313" key="10">
    <source>
        <dbReference type="Proteomes" id="UP000578819"/>
    </source>
</evidence>
<dbReference type="RefSeq" id="WP_184532754.1">
    <property type="nucleotide sequence ID" value="NZ_JACHJW010000001.1"/>
</dbReference>
<feature type="transmembrane region" description="Helical" evidence="7">
    <location>
        <begin position="344"/>
        <end position="361"/>
    </location>
</feature>
<comment type="caution">
    <text evidence="9">The sequence shown here is derived from an EMBL/GenBank/DDBJ whole genome shotgun (WGS) entry which is preliminary data.</text>
</comment>
<sequence>MVTQAGTGLARIVIVAPTRRLDLALPEHLPLVGLLPAVLRQTDENPSDGVVHGGWTLRRANGSVLDLSRTLAAQDVHDGETLHLVPRRTDWPELAYDDLMEAIADGARRRGIAWTPAVTRITGLVVAGLLLILGLAVILFSDKPGWAGGAIALGAATVLLVAGIALSRALSDSLAGAVLAALSMPYAFMGAALVIGSGESVWALGAPHVLLGSAGLLLAALLGFLGVGDASRVFVAGIFTGVCGLTGGLLALSSLDAAQGAAIIISVVTLLLPAMPLISVRLGKMPMPMLPRTVDDLLRDDEQPSREKVYQATARADEMLTGMMFGAVTVTVSCLVVLTKASTVSTLLLAGIVSLGCLLRARLVATVRHRVPLLVAGLTGVALVPLVGAADTSTLVRVVAVLPLALVAAAVVASAGLVYSQRPPSPRLARFGDMLDVVLQLAVVPVACSVLGLYAFMRAING</sequence>
<keyword evidence="5 7" id="KW-1133">Transmembrane helix</keyword>
<evidence type="ECO:0000313" key="9">
    <source>
        <dbReference type="EMBL" id="MBB4957019.1"/>
    </source>
</evidence>
<dbReference type="PIRSF" id="PIRSF017804">
    <property type="entry name" value="Secretion_EccD1"/>
    <property type="match status" value="1"/>
</dbReference>
<evidence type="ECO:0000256" key="7">
    <source>
        <dbReference type="SAM" id="Phobius"/>
    </source>
</evidence>
<feature type="transmembrane region" description="Helical" evidence="7">
    <location>
        <begin position="396"/>
        <end position="418"/>
    </location>
</feature>
<feature type="transmembrane region" description="Helical" evidence="7">
    <location>
        <begin position="438"/>
        <end position="457"/>
    </location>
</feature>
<feature type="transmembrane region" description="Helical" evidence="7">
    <location>
        <begin position="201"/>
        <end position="226"/>
    </location>
</feature>
<keyword evidence="10" id="KW-1185">Reference proteome</keyword>
<organism evidence="9 10">
    <name type="scientific">Micromonospora polyrhachis</name>
    <dbReference type="NCBI Taxonomy" id="1282883"/>
    <lineage>
        <taxon>Bacteria</taxon>
        <taxon>Bacillati</taxon>
        <taxon>Actinomycetota</taxon>
        <taxon>Actinomycetes</taxon>
        <taxon>Micromonosporales</taxon>
        <taxon>Micromonosporaceae</taxon>
        <taxon>Micromonospora</taxon>
    </lineage>
</organism>
<protein>
    <submittedName>
        <fullName evidence="9">Type VII secretion integral membrane protein EccD</fullName>
    </submittedName>
</protein>
<dbReference type="Pfam" id="PF19053">
    <property type="entry name" value="EccD"/>
    <property type="match status" value="1"/>
</dbReference>
<feature type="transmembrane region" description="Helical" evidence="7">
    <location>
        <begin position="373"/>
        <end position="390"/>
    </location>
</feature>
<evidence type="ECO:0000256" key="3">
    <source>
        <dbReference type="ARBA" id="ARBA00022475"/>
    </source>
</evidence>
<comment type="similarity">
    <text evidence="2">Belongs to the EccD/Snm4 family.</text>
</comment>
<dbReference type="Gene3D" id="3.10.20.90">
    <property type="entry name" value="Phosphatidylinositol 3-kinase Catalytic Subunit, Chain A, domain 1"/>
    <property type="match status" value="1"/>
</dbReference>
<feature type="transmembrane region" description="Helical" evidence="7">
    <location>
        <begin position="117"/>
        <end position="140"/>
    </location>
</feature>
<comment type="subcellular location">
    <subcellularLocation>
        <location evidence="1">Cell membrane</location>
        <topology evidence="1">Multi-pass membrane protein</topology>
    </subcellularLocation>
</comment>
<feature type="transmembrane region" description="Helical" evidence="7">
    <location>
        <begin position="174"/>
        <end position="195"/>
    </location>
</feature>
<dbReference type="InterPro" id="IPR006707">
    <property type="entry name" value="T7SS_EccD"/>
</dbReference>
<dbReference type="Pfam" id="PF08817">
    <property type="entry name" value="YukD"/>
    <property type="match status" value="1"/>
</dbReference>
<dbReference type="AlphaFoldDB" id="A0A7W7WN03"/>
<dbReference type="InterPro" id="IPR044049">
    <property type="entry name" value="EccD_transm"/>
</dbReference>
<feature type="transmembrane region" description="Helical" evidence="7">
    <location>
        <begin position="261"/>
        <end position="282"/>
    </location>
</feature>
<evidence type="ECO:0000256" key="4">
    <source>
        <dbReference type="ARBA" id="ARBA00022692"/>
    </source>
</evidence>
<keyword evidence="4 7" id="KW-0812">Transmembrane</keyword>
<gene>
    <name evidence="9" type="ORF">FHR38_000752</name>
</gene>
<dbReference type="Proteomes" id="UP000578819">
    <property type="component" value="Unassembled WGS sequence"/>
</dbReference>
<dbReference type="EMBL" id="JACHJW010000001">
    <property type="protein sequence ID" value="MBB4957019.1"/>
    <property type="molecule type" value="Genomic_DNA"/>
</dbReference>
<dbReference type="NCBIfam" id="TIGR03920">
    <property type="entry name" value="T7SS_EccD"/>
    <property type="match status" value="1"/>
</dbReference>
<feature type="domain" description="EccD-like transmembrane" evidence="8">
    <location>
        <begin position="119"/>
        <end position="460"/>
    </location>
</feature>
<name>A0A7W7WN03_9ACTN</name>
<proteinExistence type="inferred from homology"/>
<evidence type="ECO:0000256" key="1">
    <source>
        <dbReference type="ARBA" id="ARBA00004651"/>
    </source>
</evidence>
<feature type="transmembrane region" description="Helical" evidence="7">
    <location>
        <begin position="233"/>
        <end position="255"/>
    </location>
</feature>
<reference evidence="9 10" key="1">
    <citation type="submission" date="2020-08" db="EMBL/GenBank/DDBJ databases">
        <title>Sequencing the genomes of 1000 actinobacteria strains.</title>
        <authorList>
            <person name="Klenk H.-P."/>
        </authorList>
    </citation>
    <scope>NUCLEOTIDE SEQUENCE [LARGE SCALE GENOMIC DNA]</scope>
    <source>
        <strain evidence="9 10">DSM 45886</strain>
    </source>
</reference>